<evidence type="ECO:0000256" key="1">
    <source>
        <dbReference type="SAM" id="SignalP"/>
    </source>
</evidence>
<dbReference type="EMBL" id="JAMZEC010000001">
    <property type="protein sequence ID" value="MCP2352236.1"/>
    <property type="molecule type" value="Genomic_DNA"/>
</dbReference>
<feature type="signal peptide" evidence="1">
    <location>
        <begin position="1"/>
        <end position="26"/>
    </location>
</feature>
<comment type="caution">
    <text evidence="3">The sequence shown here is derived from an EMBL/GenBank/DDBJ whole genome shotgun (WGS) entry which is preliminary data.</text>
</comment>
<evidence type="ECO:0000259" key="2">
    <source>
        <dbReference type="Pfam" id="PF03551"/>
    </source>
</evidence>
<keyword evidence="4" id="KW-1185">Reference proteome</keyword>
<dbReference type="InterPro" id="IPR052509">
    <property type="entry name" value="Metal_resp_DNA-bind_regulator"/>
</dbReference>
<dbReference type="Pfam" id="PF03551">
    <property type="entry name" value="PadR"/>
    <property type="match status" value="1"/>
</dbReference>
<dbReference type="PANTHER" id="PTHR33169">
    <property type="entry name" value="PADR-FAMILY TRANSCRIPTIONAL REGULATOR"/>
    <property type="match status" value="1"/>
</dbReference>
<gene>
    <name evidence="3" type="ORF">HD595_008358</name>
</gene>
<feature type="domain" description="Transcription regulator PadR N-terminal" evidence="2">
    <location>
        <begin position="15"/>
        <end position="90"/>
    </location>
</feature>
<proteinExistence type="predicted"/>
<dbReference type="SUPFAM" id="SSF46785">
    <property type="entry name" value="Winged helix' DNA-binding domain"/>
    <property type="match status" value="1"/>
</dbReference>
<evidence type="ECO:0000313" key="4">
    <source>
        <dbReference type="Proteomes" id="UP001320766"/>
    </source>
</evidence>
<name>A0ABT1KFT5_9ACTN</name>
<dbReference type="InterPro" id="IPR036388">
    <property type="entry name" value="WH-like_DNA-bd_sf"/>
</dbReference>
<dbReference type="RefSeq" id="WP_253779411.1">
    <property type="nucleotide sequence ID" value="NZ_BAAAVE010000034.1"/>
</dbReference>
<reference evidence="3 4" key="1">
    <citation type="submission" date="2022-06" db="EMBL/GenBank/DDBJ databases">
        <title>Sequencing the genomes of 1000 actinobacteria strains.</title>
        <authorList>
            <person name="Klenk H.-P."/>
        </authorList>
    </citation>
    <scope>NUCLEOTIDE SEQUENCE [LARGE SCALE GENOMIC DNA]</scope>
    <source>
        <strain evidence="3 4">DSM 44170</strain>
    </source>
</reference>
<keyword evidence="3" id="KW-0238">DNA-binding</keyword>
<feature type="chain" id="PRO_5045838969" evidence="1">
    <location>
        <begin position="27"/>
        <end position="220"/>
    </location>
</feature>
<protein>
    <submittedName>
        <fullName evidence="3">DNA-binding PadR family transcriptional regulator</fullName>
    </submittedName>
</protein>
<keyword evidence="1" id="KW-0732">Signal</keyword>
<evidence type="ECO:0000313" key="3">
    <source>
        <dbReference type="EMBL" id="MCP2352236.1"/>
    </source>
</evidence>
<dbReference type="InterPro" id="IPR005149">
    <property type="entry name" value="Tscrpt_reg_PadR_N"/>
</dbReference>
<dbReference type="Gene3D" id="1.10.10.10">
    <property type="entry name" value="Winged helix-like DNA-binding domain superfamily/Winged helix DNA-binding domain"/>
    <property type="match status" value="1"/>
</dbReference>
<accession>A0ABT1KFT5</accession>
<organism evidence="3 4">
    <name type="scientific">Nonomuraea roseoviolacea subsp. carminata</name>
    <dbReference type="NCBI Taxonomy" id="160689"/>
    <lineage>
        <taxon>Bacteria</taxon>
        <taxon>Bacillati</taxon>
        <taxon>Actinomycetota</taxon>
        <taxon>Actinomycetes</taxon>
        <taxon>Streptosporangiales</taxon>
        <taxon>Streptosporangiaceae</taxon>
        <taxon>Nonomuraea</taxon>
    </lineage>
</organism>
<sequence length="220" mass="24502">MAKRRKVGSLLALAVLSVVVQRPMHAYEMASVLRARGKDQDMAIKWGSLYTVVHNLAKHGLLREAGSDRQGGRPERTVYEITAEGRAELADWTRELLSDPEEAPRRFEAGLSVMGGLPPEEVTALLRRRLAALDRLTAAQREALERDAGELPRLFVLESEYALAMREAEAAWTRSLLDELTGGTFPRLEEWRAVHGAGRMPADVAELAERGRDTDRPEHA</sequence>
<dbReference type="Proteomes" id="UP001320766">
    <property type="component" value="Unassembled WGS sequence"/>
</dbReference>
<dbReference type="PANTHER" id="PTHR33169:SF14">
    <property type="entry name" value="TRANSCRIPTIONAL REGULATOR RV3488"/>
    <property type="match status" value="1"/>
</dbReference>
<dbReference type="GO" id="GO:0003677">
    <property type="term" value="F:DNA binding"/>
    <property type="evidence" value="ECO:0007669"/>
    <property type="project" value="UniProtKB-KW"/>
</dbReference>
<dbReference type="InterPro" id="IPR036390">
    <property type="entry name" value="WH_DNA-bd_sf"/>
</dbReference>